<name>A0A485LG02_9STRA</name>
<evidence type="ECO:0000256" key="11">
    <source>
        <dbReference type="PIRSR" id="PIRSR601382-3"/>
    </source>
</evidence>
<keyword evidence="6 10" id="KW-0106">Calcium</keyword>
<dbReference type="SUPFAM" id="SSF48225">
    <property type="entry name" value="Seven-hairpin glycosidases"/>
    <property type="match status" value="1"/>
</dbReference>
<reference evidence="14" key="2">
    <citation type="submission" date="2019-06" db="EMBL/GenBank/DDBJ databases">
        <title>Genomics analysis of Aphanomyces spp. identifies a new class of oomycete effector associated with host adaptation.</title>
        <authorList>
            <person name="Gaulin E."/>
        </authorList>
    </citation>
    <scope>NUCLEOTIDE SEQUENCE</scope>
    <source>
        <strain evidence="14">CBS 578.67</strain>
    </source>
</reference>
<evidence type="ECO:0000313" key="14">
    <source>
        <dbReference type="EMBL" id="KAF0687612.1"/>
    </source>
</evidence>
<evidence type="ECO:0000256" key="10">
    <source>
        <dbReference type="PIRSR" id="PIRSR601382-2"/>
    </source>
</evidence>
<evidence type="ECO:0000313" key="15">
    <source>
        <dbReference type="EMBL" id="VFT97275.1"/>
    </source>
</evidence>
<evidence type="ECO:0000256" key="1">
    <source>
        <dbReference type="ARBA" id="ARBA00001913"/>
    </source>
</evidence>
<dbReference type="EC" id="3.2.1.-" evidence="12"/>
<comment type="catalytic activity">
    <reaction evidence="8">
        <text>N(4)-(alpha-D-Man-(1-&gt;2)-alpha-D-Man-(1-&gt;2)-alpha-D-Man-(1-&gt;3)-[alpha-D-Man-(1-&gt;3)-[alpha-D-Man-(1-&gt;2)-alpha-D-Man-(1-&gt;6)]-alpha-D-Man-(1-&gt;6)]-beta-D-Man-(1-&gt;4)-beta-D-GlcNAc-(1-&gt;4)-beta-D-GlcNAc)-L-asparaginyl-[protein] (N-glucan mannose isomer 8A1,2,3B1,3) + 3 H2O = N(4)-(alpha-D-Man-(1-&gt;3)-[alpha-D-Man-(1-&gt;3)-[alpha-D-Man-(1-&gt;6)]-alpha-D-Man-(1-&gt;6)]-beta-D-Man-(1-&gt;4)-beta-D-GlcNAc-(1-&gt;4)-beta-D-GlcNAc)-L-asparaginyl-[protein] (N-glucan mannose isomer 5A1,2) + 3 beta-D-mannose</text>
        <dbReference type="Rhea" id="RHEA:56028"/>
        <dbReference type="Rhea" id="RHEA-COMP:14358"/>
        <dbReference type="Rhea" id="RHEA-COMP:14367"/>
        <dbReference type="ChEBI" id="CHEBI:15377"/>
        <dbReference type="ChEBI" id="CHEBI:28563"/>
        <dbReference type="ChEBI" id="CHEBI:59087"/>
        <dbReference type="ChEBI" id="CHEBI:60628"/>
        <dbReference type="EC" id="3.2.1.113"/>
    </reaction>
</comment>
<dbReference type="Gene3D" id="1.50.10.10">
    <property type="match status" value="1"/>
</dbReference>
<dbReference type="GO" id="GO:0005509">
    <property type="term" value="F:calcium ion binding"/>
    <property type="evidence" value="ECO:0007669"/>
    <property type="project" value="InterPro"/>
</dbReference>
<evidence type="ECO:0000256" key="6">
    <source>
        <dbReference type="ARBA" id="ARBA00022837"/>
    </source>
</evidence>
<dbReference type="PANTHER" id="PTHR11742:SF55">
    <property type="entry name" value="ENDOPLASMIC RETICULUM MANNOSYL-OLIGOSACCHARIDE 1,2-ALPHA-MANNOSIDASE"/>
    <property type="match status" value="1"/>
</dbReference>
<dbReference type="EMBL" id="CAADRA010006923">
    <property type="protein sequence ID" value="VFT97275.1"/>
    <property type="molecule type" value="Genomic_DNA"/>
</dbReference>
<comment type="pathway">
    <text evidence="2">Protein modification; protein glycosylation.</text>
</comment>
<dbReference type="Proteomes" id="UP000332933">
    <property type="component" value="Unassembled WGS sequence"/>
</dbReference>
<dbReference type="GO" id="GO:0004571">
    <property type="term" value="F:mannosyl-oligosaccharide 1,2-alpha-mannosidase activity"/>
    <property type="evidence" value="ECO:0007669"/>
    <property type="project" value="UniProtKB-EC"/>
</dbReference>
<sequence length="679" mass="74565">MAQLSRTYRWILASCCLWCASYVVFRGTQLMGGRRASAPKMFAQPIFRPVEVVRDGLVTDDGPIAAAIRDDALPLMAKGPGRPLQVDKGAHDAYGDALDSRFAIPTPAANRRSLSTRVPTRAPSLGTPGRTSVPTPPATPAPSPAHQQTIAPTTATKRANHTNLTTLGRNVTNTTTWDHVNLPPPTHLMADTRMQASVVAAMQWAWKGYRAQAFGLDVQTMSSQSLVGGHDVALTLVESLDTLYLMGLLDEFDEAAEWTEAHLTTIMAKLGDMDIIDDTPSRVLGGLMAAYQLSGRPGLLSVAGEFGERLAQSWNQTTNHGRVRSLTCLVDGLRQGLSSNMCLAEVAAIQLDLTYLARLTGRRQYAALADAAMDKVARLVQTTDPNILFSMEDDANPLTSFGSTRNCCGTRFANQLLQQWLFSGKQDTRKMYMAAVESINRTWVGRTAQFNWSFFGELDDQRQLTAGMEHAACSLPGMLAQGYINGMPSWHLELGTDLLRTCFDMNNQLPNGLAPQIGHLNDTITMSEDVAMPVRPRDAVNVLHPETIESLMILYRATGNETYRAWGKVIFDAIELHFNLDEGGASSVNYLDMATPTNGVQPEMESFFMADSLKFYYLLFSDETVVSLDQFVLASGAHPFWILADYPVQETEDITFPPALYDRDHRLERGDSVNASQGP</sequence>
<evidence type="ECO:0000256" key="3">
    <source>
        <dbReference type="ARBA" id="ARBA00007658"/>
    </source>
</evidence>
<dbReference type="OrthoDB" id="8118055at2759"/>
<evidence type="ECO:0000256" key="7">
    <source>
        <dbReference type="ARBA" id="ARBA00023157"/>
    </source>
</evidence>
<dbReference type="PANTHER" id="PTHR11742">
    <property type="entry name" value="MANNOSYL-OLIGOSACCHARIDE ALPHA-1,2-MANNOSIDASE-RELATED"/>
    <property type="match status" value="1"/>
</dbReference>
<comment type="cofactor">
    <cofactor evidence="1 10">
        <name>Ca(2+)</name>
        <dbReference type="ChEBI" id="CHEBI:29108"/>
    </cofactor>
</comment>
<dbReference type="GO" id="GO:0005783">
    <property type="term" value="C:endoplasmic reticulum"/>
    <property type="evidence" value="ECO:0007669"/>
    <property type="project" value="TreeGrafter"/>
</dbReference>
<dbReference type="PRINTS" id="PR00747">
    <property type="entry name" value="GLYHDRLASE47"/>
</dbReference>
<dbReference type="AlphaFoldDB" id="A0A485LG02"/>
<evidence type="ECO:0000256" key="8">
    <source>
        <dbReference type="ARBA" id="ARBA00047669"/>
    </source>
</evidence>
<dbReference type="GO" id="GO:0016020">
    <property type="term" value="C:membrane"/>
    <property type="evidence" value="ECO:0007669"/>
    <property type="project" value="InterPro"/>
</dbReference>
<proteinExistence type="inferred from homology"/>
<evidence type="ECO:0000256" key="2">
    <source>
        <dbReference type="ARBA" id="ARBA00004922"/>
    </source>
</evidence>
<protein>
    <recommendedName>
        <fullName evidence="12">alpha-1,2-Mannosidase</fullName>
        <ecNumber evidence="12">3.2.1.-</ecNumber>
    </recommendedName>
</protein>
<feature type="compositionally biased region" description="Low complexity" evidence="13">
    <location>
        <begin position="162"/>
        <end position="176"/>
    </location>
</feature>
<dbReference type="Pfam" id="PF01532">
    <property type="entry name" value="Glyco_hydro_47"/>
    <property type="match status" value="1"/>
</dbReference>
<dbReference type="InterPro" id="IPR001382">
    <property type="entry name" value="Glyco_hydro_47"/>
</dbReference>
<evidence type="ECO:0000256" key="5">
    <source>
        <dbReference type="ARBA" id="ARBA00022801"/>
    </source>
</evidence>
<feature type="compositionally biased region" description="Polar residues" evidence="13">
    <location>
        <begin position="146"/>
        <end position="157"/>
    </location>
</feature>
<keyword evidence="16" id="KW-1185">Reference proteome</keyword>
<keyword evidence="5 12" id="KW-0378">Hydrolase</keyword>
<reference evidence="15 16" key="1">
    <citation type="submission" date="2019-03" db="EMBL/GenBank/DDBJ databases">
        <authorList>
            <person name="Gaulin E."/>
            <person name="Dumas B."/>
        </authorList>
    </citation>
    <scope>NUCLEOTIDE SEQUENCE [LARGE SCALE GENOMIC DNA]</scope>
    <source>
        <strain evidence="15">CBS 568.67</strain>
    </source>
</reference>
<evidence type="ECO:0000256" key="9">
    <source>
        <dbReference type="ARBA" id="ARBA00048605"/>
    </source>
</evidence>
<feature type="region of interest" description="Disordered" evidence="13">
    <location>
        <begin position="106"/>
        <end position="180"/>
    </location>
</feature>
<evidence type="ECO:0000256" key="12">
    <source>
        <dbReference type="RuleBase" id="RU361193"/>
    </source>
</evidence>
<keyword evidence="7 11" id="KW-1015">Disulfide bond</keyword>
<dbReference type="EMBL" id="VJMH01006897">
    <property type="protein sequence ID" value="KAF0687612.1"/>
    <property type="molecule type" value="Genomic_DNA"/>
</dbReference>
<gene>
    <name evidence="15" type="primary">Aste57867_20595</name>
    <name evidence="14" type="ORF">As57867_020528</name>
    <name evidence="15" type="ORF">ASTE57867_20595</name>
</gene>
<feature type="compositionally biased region" description="Pro residues" evidence="13">
    <location>
        <begin position="134"/>
        <end position="143"/>
    </location>
</feature>
<dbReference type="InterPro" id="IPR036026">
    <property type="entry name" value="Seven-hairpin_glycosidases"/>
</dbReference>
<dbReference type="InterPro" id="IPR012341">
    <property type="entry name" value="6hp_glycosidase-like_sf"/>
</dbReference>
<comment type="catalytic activity">
    <reaction evidence="9">
        <text>N(4)-(alpha-D-Man-(1-&gt;2)-alpha-D-Man-(1-&gt;2)-alpha-D-Man-(1-&gt;3)-[alpha-D-Man-(1-&gt;2)-alpha-D-Man-(1-&gt;3)-[alpha-D-Man-(1-&gt;2)-alpha-D-Man-(1-&gt;6)]-alpha-D-Man-(1-&gt;6)]-beta-D-Man-(1-&gt;4)-beta-D-GlcNAc-(1-&gt;4)-beta-D-GlcNAc)-L-asparaginyl-[protein] (N-glucan mannose isomer 9A1,2,3B1,2,3) + 4 H2O = N(4)-(alpha-D-Man-(1-&gt;3)-[alpha-D-Man-(1-&gt;3)-[alpha-D-Man-(1-&gt;6)]-alpha-D-Man-(1-&gt;6)]-beta-D-Man-(1-&gt;4)-beta-D-GlcNAc-(1-&gt;4)-beta-D-GlcNAc)-L-asparaginyl-[protein] (N-glucan mannose isomer 5A1,2) + 4 beta-D-mannose</text>
        <dbReference type="Rhea" id="RHEA:56008"/>
        <dbReference type="Rhea" id="RHEA-COMP:14356"/>
        <dbReference type="Rhea" id="RHEA-COMP:14367"/>
        <dbReference type="ChEBI" id="CHEBI:15377"/>
        <dbReference type="ChEBI" id="CHEBI:28563"/>
        <dbReference type="ChEBI" id="CHEBI:59087"/>
        <dbReference type="ChEBI" id="CHEBI:139493"/>
        <dbReference type="EC" id="3.2.1.113"/>
    </reaction>
</comment>
<keyword evidence="4 10" id="KW-0479">Metal-binding</keyword>
<evidence type="ECO:0000313" key="16">
    <source>
        <dbReference type="Proteomes" id="UP000332933"/>
    </source>
</evidence>
<dbReference type="InterPro" id="IPR050749">
    <property type="entry name" value="Glycosyl_Hydrolase_47"/>
</dbReference>
<dbReference type="GO" id="GO:0005975">
    <property type="term" value="P:carbohydrate metabolic process"/>
    <property type="evidence" value="ECO:0007669"/>
    <property type="project" value="InterPro"/>
</dbReference>
<organism evidence="15 16">
    <name type="scientific">Aphanomyces stellatus</name>
    <dbReference type="NCBI Taxonomy" id="120398"/>
    <lineage>
        <taxon>Eukaryota</taxon>
        <taxon>Sar</taxon>
        <taxon>Stramenopiles</taxon>
        <taxon>Oomycota</taxon>
        <taxon>Saprolegniomycetes</taxon>
        <taxon>Saprolegniales</taxon>
        <taxon>Verrucalvaceae</taxon>
        <taxon>Aphanomyces</taxon>
    </lineage>
</organism>
<feature type="disulfide bond" evidence="11">
    <location>
        <begin position="473"/>
        <end position="502"/>
    </location>
</feature>
<evidence type="ECO:0000256" key="4">
    <source>
        <dbReference type="ARBA" id="ARBA00022723"/>
    </source>
</evidence>
<keyword evidence="12" id="KW-0326">Glycosidase</keyword>
<feature type="binding site" evidence="10">
    <location>
        <position position="635"/>
    </location>
    <ligand>
        <name>Ca(2+)</name>
        <dbReference type="ChEBI" id="CHEBI:29108"/>
    </ligand>
</feature>
<evidence type="ECO:0000256" key="13">
    <source>
        <dbReference type="SAM" id="MobiDB-lite"/>
    </source>
</evidence>
<accession>A0A485LG02</accession>
<comment type="similarity">
    <text evidence="3 12">Belongs to the glycosyl hydrolase 47 family.</text>
</comment>